<gene>
    <name evidence="1" type="ORF">WN51_03552</name>
</gene>
<dbReference type="EMBL" id="KQ435848">
    <property type="protein sequence ID" value="KOX71011.1"/>
    <property type="molecule type" value="Genomic_DNA"/>
</dbReference>
<name>A0A0N0BDV8_9HYME</name>
<evidence type="ECO:0000313" key="2">
    <source>
        <dbReference type="Proteomes" id="UP000053105"/>
    </source>
</evidence>
<sequence length="121" mass="13414">MPFSLFVFEITAPISATIRKSQKAVLTVNLIEEIRPPCILSSHCTYASLHDAGRESALKDILKFIKRGPEAEQKTKKLHDLYPSTIRLTEGPRSKLFRVCIAKYAESELAGKAKAIAPNMG</sequence>
<reference evidence="1 2" key="1">
    <citation type="submission" date="2015-07" db="EMBL/GenBank/DDBJ databases">
        <title>The genome of Melipona quadrifasciata.</title>
        <authorList>
            <person name="Pan H."/>
            <person name="Kapheim K."/>
        </authorList>
    </citation>
    <scope>NUCLEOTIDE SEQUENCE [LARGE SCALE GENOMIC DNA]</scope>
    <source>
        <strain evidence="1">0111107301</strain>
        <tissue evidence="1">Whole body</tissue>
    </source>
</reference>
<dbReference type="AlphaFoldDB" id="A0A0N0BDV8"/>
<proteinExistence type="predicted"/>
<protein>
    <submittedName>
        <fullName evidence="1">Uncharacterized protein</fullName>
    </submittedName>
</protein>
<keyword evidence="2" id="KW-1185">Reference proteome</keyword>
<evidence type="ECO:0000313" key="1">
    <source>
        <dbReference type="EMBL" id="KOX71011.1"/>
    </source>
</evidence>
<dbReference type="Proteomes" id="UP000053105">
    <property type="component" value="Unassembled WGS sequence"/>
</dbReference>
<accession>A0A0N0BDV8</accession>
<organism evidence="1 2">
    <name type="scientific">Melipona quadrifasciata</name>
    <dbReference type="NCBI Taxonomy" id="166423"/>
    <lineage>
        <taxon>Eukaryota</taxon>
        <taxon>Metazoa</taxon>
        <taxon>Ecdysozoa</taxon>
        <taxon>Arthropoda</taxon>
        <taxon>Hexapoda</taxon>
        <taxon>Insecta</taxon>
        <taxon>Pterygota</taxon>
        <taxon>Neoptera</taxon>
        <taxon>Endopterygota</taxon>
        <taxon>Hymenoptera</taxon>
        <taxon>Apocrita</taxon>
        <taxon>Aculeata</taxon>
        <taxon>Apoidea</taxon>
        <taxon>Anthophila</taxon>
        <taxon>Apidae</taxon>
        <taxon>Melipona</taxon>
    </lineage>
</organism>